<organism evidence="5 6">
    <name type="scientific">Saccharopolyspora taberi</name>
    <dbReference type="NCBI Taxonomy" id="60895"/>
    <lineage>
        <taxon>Bacteria</taxon>
        <taxon>Bacillati</taxon>
        <taxon>Actinomycetota</taxon>
        <taxon>Actinomycetes</taxon>
        <taxon>Pseudonocardiales</taxon>
        <taxon>Pseudonocardiaceae</taxon>
        <taxon>Saccharopolyspora</taxon>
    </lineage>
</organism>
<feature type="domain" description="Protein arginine N-methyltransferase" evidence="4">
    <location>
        <begin position="204"/>
        <end position="292"/>
    </location>
</feature>
<dbReference type="PANTHER" id="PTHR11006:SF4">
    <property type="entry name" value="PROTEIN ARGININE N-METHYLTRANSFERASE 7"/>
    <property type="match status" value="1"/>
</dbReference>
<name>A0ABN3VHW0_9PSEU</name>
<gene>
    <name evidence="5" type="ORF">GCM10010470_44650</name>
</gene>
<keyword evidence="1" id="KW-0489">Methyltransferase</keyword>
<dbReference type="InterPro" id="IPR025799">
    <property type="entry name" value="Arg_MeTrfase"/>
</dbReference>
<keyword evidence="2" id="KW-0808">Transferase</keyword>
<sequence length="315" mass="33315">MAVPHVGDGLAPASLAGIPTWHFPMLNDGERNACYERAIRAAVRPGDLVLDIGAGSGLLAMIAASCGARQVVSCEVVPQIADVAREIVRANGCDDVVTIVNKRSTDLVVGEDLPARADVVVTETVDFGLLGEGILPAMRHARTCLAGPDASIIPFGATLIGAPVESAALCGLNHVTTACGYDVSLFNEFAQPGYIEARLAEHVHRLIAEPRPLASFDFGSDPLTADVRTTEFTAETSGRCDGVVFWFELALDTRTGLSNSPERHDSHWPQSFFRFAEPLAVELGTRVAVAASWSDHSIAFEPVAAPQRSTAGDAT</sequence>
<keyword evidence="3" id="KW-0949">S-adenosyl-L-methionine</keyword>
<dbReference type="InterPro" id="IPR029063">
    <property type="entry name" value="SAM-dependent_MTases_sf"/>
</dbReference>
<dbReference type="SUPFAM" id="SSF53335">
    <property type="entry name" value="S-adenosyl-L-methionine-dependent methyltransferases"/>
    <property type="match status" value="1"/>
</dbReference>
<evidence type="ECO:0000256" key="3">
    <source>
        <dbReference type="ARBA" id="ARBA00022691"/>
    </source>
</evidence>
<evidence type="ECO:0000259" key="4">
    <source>
        <dbReference type="Pfam" id="PF22528"/>
    </source>
</evidence>
<proteinExistence type="predicted"/>
<dbReference type="Pfam" id="PF22528">
    <property type="entry name" value="PRMT_C"/>
    <property type="match status" value="1"/>
</dbReference>
<reference evidence="5 6" key="1">
    <citation type="journal article" date="2019" name="Int. J. Syst. Evol. Microbiol.">
        <title>The Global Catalogue of Microorganisms (GCM) 10K type strain sequencing project: providing services to taxonomists for standard genome sequencing and annotation.</title>
        <authorList>
            <consortium name="The Broad Institute Genomics Platform"/>
            <consortium name="The Broad Institute Genome Sequencing Center for Infectious Disease"/>
            <person name="Wu L."/>
            <person name="Ma J."/>
        </authorList>
    </citation>
    <scope>NUCLEOTIDE SEQUENCE [LARGE SCALE GENOMIC DNA]</scope>
    <source>
        <strain evidence="5 6">JCM 9383</strain>
    </source>
</reference>
<evidence type="ECO:0000256" key="1">
    <source>
        <dbReference type="ARBA" id="ARBA00022603"/>
    </source>
</evidence>
<dbReference type="Gene3D" id="3.40.50.150">
    <property type="entry name" value="Vaccinia Virus protein VP39"/>
    <property type="match status" value="1"/>
</dbReference>
<keyword evidence="6" id="KW-1185">Reference proteome</keyword>
<accession>A0ABN3VHW0</accession>
<dbReference type="Gene3D" id="2.70.160.11">
    <property type="entry name" value="Hnrnp arginine n-methyltransferase1"/>
    <property type="match status" value="1"/>
</dbReference>
<protein>
    <recommendedName>
        <fullName evidence="4">Protein arginine N-methyltransferase domain-containing protein</fullName>
    </recommendedName>
</protein>
<comment type="caution">
    <text evidence="5">The sequence shown here is derived from an EMBL/GenBank/DDBJ whole genome shotgun (WGS) entry which is preliminary data.</text>
</comment>
<dbReference type="Pfam" id="PF06325">
    <property type="entry name" value="PrmA"/>
    <property type="match status" value="1"/>
</dbReference>
<evidence type="ECO:0000313" key="6">
    <source>
        <dbReference type="Proteomes" id="UP001500979"/>
    </source>
</evidence>
<dbReference type="RefSeq" id="WP_344682731.1">
    <property type="nucleotide sequence ID" value="NZ_BAAAUX010000019.1"/>
</dbReference>
<dbReference type="Proteomes" id="UP001500979">
    <property type="component" value="Unassembled WGS sequence"/>
</dbReference>
<evidence type="ECO:0000313" key="5">
    <source>
        <dbReference type="EMBL" id="GAA2804538.1"/>
    </source>
</evidence>
<dbReference type="PROSITE" id="PS51678">
    <property type="entry name" value="SAM_MT_PRMT"/>
    <property type="match status" value="1"/>
</dbReference>
<dbReference type="InterPro" id="IPR055135">
    <property type="entry name" value="PRMT_dom"/>
</dbReference>
<dbReference type="EMBL" id="BAAAUX010000019">
    <property type="protein sequence ID" value="GAA2804538.1"/>
    <property type="molecule type" value="Genomic_DNA"/>
</dbReference>
<dbReference type="PANTHER" id="PTHR11006">
    <property type="entry name" value="PROTEIN ARGININE N-METHYLTRANSFERASE"/>
    <property type="match status" value="1"/>
</dbReference>
<evidence type="ECO:0000256" key="2">
    <source>
        <dbReference type="ARBA" id="ARBA00022679"/>
    </source>
</evidence>